<dbReference type="Gene3D" id="3.10.580.10">
    <property type="entry name" value="CBS-domain"/>
    <property type="match status" value="1"/>
</dbReference>
<keyword evidence="5 7" id="KW-0129">CBS domain</keyword>
<organism evidence="12 13">
    <name type="scientific">Candidatus Rikenella faecigallinarum</name>
    <dbReference type="NCBI Taxonomy" id="2838745"/>
    <lineage>
        <taxon>Bacteria</taxon>
        <taxon>Pseudomonadati</taxon>
        <taxon>Bacteroidota</taxon>
        <taxon>Bacteroidia</taxon>
        <taxon>Bacteroidales</taxon>
        <taxon>Rikenellaceae</taxon>
        <taxon>Rikenella</taxon>
    </lineage>
</organism>
<dbReference type="InterPro" id="IPR005170">
    <property type="entry name" value="Transptr-assoc_dom"/>
</dbReference>
<reference evidence="12" key="1">
    <citation type="journal article" date="2021" name="PeerJ">
        <title>Extensive microbial diversity within the chicken gut microbiome revealed by metagenomics and culture.</title>
        <authorList>
            <person name="Gilroy R."/>
            <person name="Ravi A."/>
            <person name="Getino M."/>
            <person name="Pursley I."/>
            <person name="Horton D.L."/>
            <person name="Alikhan N.F."/>
            <person name="Baker D."/>
            <person name="Gharbi K."/>
            <person name="Hall N."/>
            <person name="Watson M."/>
            <person name="Adriaenssens E.M."/>
            <person name="Foster-Nyarko E."/>
            <person name="Jarju S."/>
            <person name="Secka A."/>
            <person name="Antonio M."/>
            <person name="Oren A."/>
            <person name="Chaudhuri R.R."/>
            <person name="La Ragione R."/>
            <person name="Hildebrand F."/>
            <person name="Pallen M.J."/>
        </authorList>
    </citation>
    <scope>NUCLEOTIDE SEQUENCE</scope>
    <source>
        <strain evidence="12">ChiBcec15-1070</strain>
    </source>
</reference>
<dbReference type="CDD" id="cd04590">
    <property type="entry name" value="CBS_pair_CorC_HlyC_assoc"/>
    <property type="match status" value="1"/>
</dbReference>
<dbReference type="InterPro" id="IPR036318">
    <property type="entry name" value="FAD-bd_PCMH-like_sf"/>
</dbReference>
<dbReference type="Pfam" id="PF01595">
    <property type="entry name" value="CNNM"/>
    <property type="match status" value="1"/>
</dbReference>
<dbReference type="InterPro" id="IPR046342">
    <property type="entry name" value="CBS_dom_sf"/>
</dbReference>
<keyword evidence="6 8" id="KW-0472">Membrane</keyword>
<dbReference type="PANTHER" id="PTHR22777">
    <property type="entry name" value="HEMOLYSIN-RELATED"/>
    <property type="match status" value="1"/>
</dbReference>
<dbReference type="GO" id="GO:0050660">
    <property type="term" value="F:flavin adenine dinucleotide binding"/>
    <property type="evidence" value="ECO:0007669"/>
    <property type="project" value="InterPro"/>
</dbReference>
<feature type="transmembrane region" description="Helical" evidence="9">
    <location>
        <begin position="6"/>
        <end position="28"/>
    </location>
</feature>
<comment type="subcellular location">
    <subcellularLocation>
        <location evidence="1">Membrane</location>
        <topology evidence="1">Multi-pass membrane protein</topology>
    </subcellularLocation>
</comment>
<feature type="transmembrane region" description="Helical" evidence="9">
    <location>
        <begin position="57"/>
        <end position="83"/>
    </location>
</feature>
<dbReference type="PROSITE" id="PS51371">
    <property type="entry name" value="CBS"/>
    <property type="match status" value="1"/>
</dbReference>
<dbReference type="SMART" id="SM01091">
    <property type="entry name" value="CorC_HlyC"/>
    <property type="match status" value="1"/>
</dbReference>
<evidence type="ECO:0000256" key="6">
    <source>
        <dbReference type="ARBA" id="ARBA00023136"/>
    </source>
</evidence>
<dbReference type="EMBL" id="DXHL01000019">
    <property type="protein sequence ID" value="HIW10550.1"/>
    <property type="molecule type" value="Genomic_DNA"/>
</dbReference>
<keyword evidence="4 8" id="KW-1133">Transmembrane helix</keyword>
<reference evidence="12" key="2">
    <citation type="submission" date="2021-04" db="EMBL/GenBank/DDBJ databases">
        <authorList>
            <person name="Gilroy R."/>
        </authorList>
    </citation>
    <scope>NUCLEOTIDE SEQUENCE</scope>
    <source>
        <strain evidence="12">ChiBcec15-1070</strain>
    </source>
</reference>
<dbReference type="InterPro" id="IPR016169">
    <property type="entry name" value="FAD-bd_PCMH_sub2"/>
</dbReference>
<dbReference type="SUPFAM" id="SSF54631">
    <property type="entry name" value="CBS-domain pair"/>
    <property type="match status" value="1"/>
</dbReference>
<feature type="domain" description="CBS" evidence="10">
    <location>
        <begin position="271"/>
        <end position="328"/>
    </location>
</feature>
<sequence length="423" mass="47802">METLIIVIVVSLLLSAFFSGMEIAFLSSNKLRLEIERKQSKTYDRIAARFLNDPGQYISTILVGNNIALVIYSIFMSSLYVAVTGSSNYALETLISTLIIIFTAEFLPKAVVKANPNFYLRTFAVPLYGFYILFYPIARFTTGLSTLFLRILGRRVEATPAGGNFDKVDLASLVEEASADNTDKEQQEENEQRIRLFQNALDFSELRVRDCMVPRTDVEAIEVNESVDELRRLFVSTGYSRLPVYEGTIDHIIGYANLKSLFQHPQSIRSILRQALYVPETMPQQKLLDELTRTHKSLAIVIDEFGGTAGMVTLEDLLEQIFGEIEDEHDADYLVEKQVGEHEYILAGRLEIEHLNEAYDLHLPESERYDTLAGYILDQSEEIPKPGDCIYANGLKIKILRTSRTRIELVQVTKARAAGNEAS</sequence>
<dbReference type="InterPro" id="IPR002550">
    <property type="entry name" value="CNNM"/>
</dbReference>
<protein>
    <submittedName>
        <fullName evidence="12">Hemolysin family protein</fullName>
    </submittedName>
</protein>
<evidence type="ECO:0000256" key="2">
    <source>
        <dbReference type="ARBA" id="ARBA00022692"/>
    </source>
</evidence>
<evidence type="ECO:0000313" key="12">
    <source>
        <dbReference type="EMBL" id="HIW10550.1"/>
    </source>
</evidence>
<proteinExistence type="predicted"/>
<comment type="caution">
    <text evidence="12">The sequence shown here is derived from an EMBL/GenBank/DDBJ whole genome shotgun (WGS) entry which is preliminary data.</text>
</comment>
<gene>
    <name evidence="12" type="ORF">H9888_03515</name>
</gene>
<feature type="transmembrane region" description="Helical" evidence="9">
    <location>
        <begin position="89"/>
        <end position="107"/>
    </location>
</feature>
<keyword evidence="3" id="KW-0677">Repeat</keyword>
<name>A0A9D1TYC2_9BACT</name>
<dbReference type="InterPro" id="IPR000644">
    <property type="entry name" value="CBS_dom"/>
</dbReference>
<evidence type="ECO:0000256" key="1">
    <source>
        <dbReference type="ARBA" id="ARBA00004141"/>
    </source>
</evidence>
<dbReference type="FunFam" id="3.10.580.10:FF:000002">
    <property type="entry name" value="Magnesium/cobalt efflux protein CorC"/>
    <property type="match status" value="1"/>
</dbReference>
<dbReference type="Pfam" id="PF00571">
    <property type="entry name" value="CBS"/>
    <property type="match status" value="2"/>
</dbReference>
<evidence type="ECO:0000256" key="5">
    <source>
        <dbReference type="ARBA" id="ARBA00023122"/>
    </source>
</evidence>
<dbReference type="Proteomes" id="UP000823926">
    <property type="component" value="Unassembled WGS sequence"/>
</dbReference>
<dbReference type="PROSITE" id="PS51846">
    <property type="entry name" value="CNNM"/>
    <property type="match status" value="1"/>
</dbReference>
<evidence type="ECO:0000256" key="7">
    <source>
        <dbReference type="PROSITE-ProRule" id="PRU00703"/>
    </source>
</evidence>
<dbReference type="Pfam" id="PF03471">
    <property type="entry name" value="CorC_HlyC"/>
    <property type="match status" value="1"/>
</dbReference>
<dbReference type="AlphaFoldDB" id="A0A9D1TYC2"/>
<evidence type="ECO:0000313" key="13">
    <source>
        <dbReference type="Proteomes" id="UP000823926"/>
    </source>
</evidence>
<dbReference type="GO" id="GO:0005886">
    <property type="term" value="C:plasma membrane"/>
    <property type="evidence" value="ECO:0007669"/>
    <property type="project" value="TreeGrafter"/>
</dbReference>
<evidence type="ECO:0000256" key="9">
    <source>
        <dbReference type="SAM" id="Phobius"/>
    </source>
</evidence>
<accession>A0A9D1TYC2</accession>
<dbReference type="Gene3D" id="3.30.465.10">
    <property type="match status" value="1"/>
</dbReference>
<dbReference type="SUPFAM" id="SSF56176">
    <property type="entry name" value="FAD-binding/transporter-associated domain-like"/>
    <property type="match status" value="1"/>
</dbReference>
<evidence type="ECO:0000256" key="3">
    <source>
        <dbReference type="ARBA" id="ARBA00022737"/>
    </source>
</evidence>
<evidence type="ECO:0000256" key="8">
    <source>
        <dbReference type="PROSITE-ProRule" id="PRU01193"/>
    </source>
</evidence>
<keyword evidence="2 8" id="KW-0812">Transmembrane</keyword>
<evidence type="ECO:0000259" key="10">
    <source>
        <dbReference type="PROSITE" id="PS51371"/>
    </source>
</evidence>
<feature type="transmembrane region" description="Helical" evidence="9">
    <location>
        <begin position="119"/>
        <end position="138"/>
    </location>
</feature>
<evidence type="ECO:0000256" key="4">
    <source>
        <dbReference type="ARBA" id="ARBA00022989"/>
    </source>
</evidence>
<feature type="domain" description="CNNM transmembrane" evidence="11">
    <location>
        <begin position="1"/>
        <end position="188"/>
    </location>
</feature>
<evidence type="ECO:0000259" key="11">
    <source>
        <dbReference type="PROSITE" id="PS51846"/>
    </source>
</evidence>
<dbReference type="PANTHER" id="PTHR22777:SF17">
    <property type="entry name" value="UPF0053 PROTEIN SLL0260"/>
    <property type="match status" value="1"/>
</dbReference>
<dbReference type="InterPro" id="IPR044751">
    <property type="entry name" value="Ion_transp-like_CBS"/>
</dbReference>